<name>A0A368JM15_9BACT</name>
<dbReference type="Proteomes" id="UP000253383">
    <property type="component" value="Unassembled WGS sequence"/>
</dbReference>
<gene>
    <name evidence="4" type="ORF">DUE52_20085</name>
</gene>
<dbReference type="EMBL" id="QOWE01000017">
    <property type="protein sequence ID" value="RCR67704.1"/>
    <property type="molecule type" value="Genomic_DNA"/>
</dbReference>
<evidence type="ECO:0000313" key="4">
    <source>
        <dbReference type="EMBL" id="RCR67704.1"/>
    </source>
</evidence>
<dbReference type="AlphaFoldDB" id="A0A368JM15"/>
<feature type="domain" description="Outer membrane protein beta-barrel" evidence="3">
    <location>
        <begin position="159"/>
        <end position="315"/>
    </location>
</feature>
<dbReference type="Pfam" id="PF13568">
    <property type="entry name" value="OMP_b-brl_2"/>
    <property type="match status" value="1"/>
</dbReference>
<evidence type="ECO:0000256" key="2">
    <source>
        <dbReference type="SAM" id="SignalP"/>
    </source>
</evidence>
<feature type="region of interest" description="Disordered" evidence="1">
    <location>
        <begin position="83"/>
        <end position="106"/>
    </location>
</feature>
<feature type="signal peptide" evidence="2">
    <location>
        <begin position="1"/>
        <end position="20"/>
    </location>
</feature>
<dbReference type="InterPro" id="IPR025665">
    <property type="entry name" value="Beta-barrel_OMP_2"/>
</dbReference>
<comment type="caution">
    <text evidence="4">The sequence shown here is derived from an EMBL/GenBank/DDBJ whole genome shotgun (WGS) entry which is preliminary data.</text>
</comment>
<proteinExistence type="predicted"/>
<organism evidence="4 5">
    <name type="scientific">Larkinella punicea</name>
    <dbReference type="NCBI Taxonomy" id="2315727"/>
    <lineage>
        <taxon>Bacteria</taxon>
        <taxon>Pseudomonadati</taxon>
        <taxon>Bacteroidota</taxon>
        <taxon>Cytophagia</taxon>
        <taxon>Cytophagales</taxon>
        <taxon>Spirosomataceae</taxon>
        <taxon>Larkinella</taxon>
    </lineage>
</organism>
<keyword evidence="2" id="KW-0732">Signal</keyword>
<feature type="chain" id="PRO_5016679971" evidence="2">
    <location>
        <begin position="21"/>
        <end position="334"/>
    </location>
</feature>
<evidence type="ECO:0000259" key="3">
    <source>
        <dbReference type="Pfam" id="PF13568"/>
    </source>
</evidence>
<protein>
    <submittedName>
        <fullName evidence="4">PorT family protein</fullName>
    </submittedName>
</protein>
<keyword evidence="5" id="KW-1185">Reference proteome</keyword>
<dbReference type="OrthoDB" id="925246at2"/>
<dbReference type="RefSeq" id="WP_114407835.1">
    <property type="nucleotide sequence ID" value="NZ_QOWE01000017.1"/>
</dbReference>
<accession>A0A368JM15</accession>
<sequence length="334" mass="36269">MNRILFVATLAFATQAPSWAQQPTVSSEKTDLRTEAPVIERTESVIYEKRVTEKRLNNAYSIPAPVSGSTASLSVEPPVYESQSSVSLPRNGQVTTGSAVFPTANSASNPDEIRALRRMIEAQNTKIDSIQTDLGQLKGATTVASPNRLSKPGKALKRDNVSIGIYAGPNFSKYSTDQDSLESKARVGYQLGVYVRGGGRLFGQLGVEYVGVSSKLYSKDDKGTSLNDISSTINTHYVQIPLQIGFRPAMTQTKRTGIRIQAGAELSYLLNADKNDFNLTDDDYNKTVVNLLGGVGFDLGPVTLDVSYHHGIKDVYKAENAKLRMVSASLGFKF</sequence>
<reference evidence="4 5" key="1">
    <citation type="submission" date="2018-07" db="EMBL/GenBank/DDBJ databases">
        <title>Genome analysis of Larkinella rosea.</title>
        <authorList>
            <person name="Zhou Z."/>
            <person name="Wang G."/>
        </authorList>
    </citation>
    <scope>NUCLEOTIDE SEQUENCE [LARGE SCALE GENOMIC DNA]</scope>
    <source>
        <strain evidence="5">zzj9</strain>
    </source>
</reference>
<evidence type="ECO:0000313" key="5">
    <source>
        <dbReference type="Proteomes" id="UP000253383"/>
    </source>
</evidence>
<evidence type="ECO:0000256" key="1">
    <source>
        <dbReference type="SAM" id="MobiDB-lite"/>
    </source>
</evidence>